<evidence type="ECO:0000313" key="2">
    <source>
        <dbReference type="Proteomes" id="UP000187283"/>
    </source>
</evidence>
<comment type="caution">
    <text evidence="1">The sequence shown here is derived from an EMBL/GenBank/DDBJ whole genome shotgun (WGS) entry which is preliminary data.</text>
</comment>
<protein>
    <recommendedName>
        <fullName evidence="3">Transposon TX1 protein</fullName>
    </recommendedName>
</protein>
<gene>
    <name evidence="1" type="ORF">AYI70_g3076</name>
</gene>
<dbReference type="OrthoDB" id="407509at2759"/>
<keyword evidence="2" id="KW-1185">Reference proteome</keyword>
<accession>A0A1R1Y5R6</accession>
<evidence type="ECO:0000313" key="1">
    <source>
        <dbReference type="EMBL" id="OMJ22106.1"/>
    </source>
</evidence>
<dbReference type="Proteomes" id="UP000187283">
    <property type="component" value="Unassembled WGS sequence"/>
</dbReference>
<organism evidence="1 2">
    <name type="scientific">Smittium culicis</name>
    <dbReference type="NCBI Taxonomy" id="133412"/>
    <lineage>
        <taxon>Eukaryota</taxon>
        <taxon>Fungi</taxon>
        <taxon>Fungi incertae sedis</taxon>
        <taxon>Zoopagomycota</taxon>
        <taxon>Kickxellomycotina</taxon>
        <taxon>Harpellomycetes</taxon>
        <taxon>Harpellales</taxon>
        <taxon>Legeriomycetaceae</taxon>
        <taxon>Smittium</taxon>
    </lineage>
</organism>
<dbReference type="EMBL" id="LSSN01000838">
    <property type="protein sequence ID" value="OMJ22106.1"/>
    <property type="molecule type" value="Genomic_DNA"/>
</dbReference>
<sequence>MDTPASKMFIMKLGTGFKHAKMSNSTGSRYNKNTVFQIIDHIYYAGLNSRPNWSDTEMGLNELCAGLIDTVWNQSARPAIWSKKLLETAGPTTSLENLISNKCEYYPECDTTILWSDITDALRDTTNNKAPGADGIPSEVLKLAKAEPPPISALEKLIYKTINIIYDIWDVPQCL</sequence>
<dbReference type="AlphaFoldDB" id="A0A1R1Y5R6"/>
<evidence type="ECO:0008006" key="3">
    <source>
        <dbReference type="Google" id="ProtNLM"/>
    </source>
</evidence>
<proteinExistence type="predicted"/>
<name>A0A1R1Y5R6_9FUNG</name>
<reference evidence="1 2" key="1">
    <citation type="submission" date="2017-01" db="EMBL/GenBank/DDBJ databases">
        <authorList>
            <person name="Mah S.A."/>
            <person name="Swanson W.J."/>
            <person name="Moy G.W."/>
            <person name="Vacquier V.D."/>
        </authorList>
    </citation>
    <scope>NUCLEOTIDE SEQUENCE [LARGE SCALE GENOMIC DNA]</scope>
    <source>
        <strain evidence="1 2">GSMNP</strain>
    </source>
</reference>